<evidence type="ECO:0000313" key="2">
    <source>
        <dbReference type="Proteomes" id="UP001273136"/>
    </source>
</evidence>
<organism evidence="1 2">
    <name type="scientific">Methanorbis furvi</name>
    <dbReference type="NCBI Taxonomy" id="3028299"/>
    <lineage>
        <taxon>Archaea</taxon>
        <taxon>Methanobacteriati</taxon>
        <taxon>Methanobacteriota</taxon>
        <taxon>Stenosarchaea group</taxon>
        <taxon>Methanomicrobia</taxon>
        <taxon>Methanomicrobiales</taxon>
        <taxon>Methanocorpusculaceae</taxon>
        <taxon>Methanorbis</taxon>
    </lineage>
</organism>
<dbReference type="AlphaFoldDB" id="A0AAE4MD63"/>
<dbReference type="Proteomes" id="UP001273136">
    <property type="component" value="Unassembled WGS sequence"/>
</dbReference>
<accession>A0AAE4MD63</accession>
<proteinExistence type="predicted"/>
<keyword evidence="2" id="KW-1185">Reference proteome</keyword>
<sequence length="472" mass="54225">MKKIICSSCGREILDKVHGPYSDDQYVCDKCWNDPSLFFEDKIASSFKVNSHESLNLTNIMNQIETIDMYLSAMKGDNSEISETWLQLISCQNLHIPVLRFSQKNVPLFIGKIHPAELLVMSSIDQWNEEKLEGYQRERIKEKNREIKEFLKNCALPIVPPIIASVRNSTFQPISDDYGTMETPIYPGNIVLIDGQQRTGGFFELFHEIRSEIRKFNQDTSKIVERYNEFLQFEIPILLINPNQIIQKMHKCDESSLIRPIDIERAFFFVINKTQKSVNSSLKDELAYLTLAAGITGIPAIEKEKWRAELVPIVNELNKKGSPLHGLISLGGISGLRRPIPLTSFVSSLKPLYDNTVFHEYSQDQKLQFLSGYWSAIKSVFPFAFDESKRYLLTKTIGMYPMNSLSVDILNKMLEDGKDPLNGQDIYSYVLLLKNIDWSVETSDFRYYIGKKGTGKGYQQLKDCFWLELANT</sequence>
<gene>
    <name evidence="1" type="ORF">McpAg1_09870</name>
</gene>
<evidence type="ECO:0000313" key="1">
    <source>
        <dbReference type="EMBL" id="MDV0441777.1"/>
    </source>
</evidence>
<protein>
    <recommendedName>
        <fullName evidence="3">DGQHR domain-containing protein</fullName>
    </recommendedName>
</protein>
<reference evidence="1" key="1">
    <citation type="submission" date="2023-06" db="EMBL/GenBank/DDBJ databases">
        <title>Genome sequence of Methancorpusculaceae sp. Ag1.</title>
        <authorList>
            <person name="Protasov E."/>
            <person name="Platt K."/>
            <person name="Poehlein A."/>
            <person name="Daniel R."/>
            <person name="Brune A."/>
        </authorList>
    </citation>
    <scope>NUCLEOTIDE SEQUENCE</scope>
    <source>
        <strain evidence="1">Ag1</strain>
    </source>
</reference>
<dbReference type="RefSeq" id="WP_338094180.1">
    <property type="nucleotide sequence ID" value="NZ_JAWDKA010000004.1"/>
</dbReference>
<dbReference type="NCBIfam" id="TIGR03187">
    <property type="entry name" value="DGQHR"/>
    <property type="match status" value="1"/>
</dbReference>
<evidence type="ECO:0008006" key="3">
    <source>
        <dbReference type="Google" id="ProtNLM"/>
    </source>
</evidence>
<comment type="caution">
    <text evidence="1">The sequence shown here is derived from an EMBL/GenBank/DDBJ whole genome shotgun (WGS) entry which is preliminary data.</text>
</comment>
<name>A0AAE4MD63_9EURY</name>
<dbReference type="InterPro" id="IPR017601">
    <property type="entry name" value="DGQHR-contain_dom"/>
</dbReference>
<dbReference type="EMBL" id="JAWDKA010000004">
    <property type="protein sequence ID" value="MDV0441777.1"/>
    <property type="molecule type" value="Genomic_DNA"/>
</dbReference>